<keyword evidence="2 9" id="KW-0716">Sensory transduction</keyword>
<keyword evidence="3 9" id="KW-0812">Transmembrane</keyword>
<dbReference type="InterPro" id="IPR004117">
    <property type="entry name" value="7tm6_olfct_rcpt"/>
</dbReference>
<proteinExistence type="inferred from homology"/>
<evidence type="ECO:0000256" key="5">
    <source>
        <dbReference type="ARBA" id="ARBA00022989"/>
    </source>
</evidence>
<dbReference type="GO" id="GO:0005886">
    <property type="term" value="C:plasma membrane"/>
    <property type="evidence" value="ECO:0007669"/>
    <property type="project" value="UniProtKB-SubCell"/>
</dbReference>
<feature type="transmembrane region" description="Helical" evidence="9">
    <location>
        <begin position="120"/>
        <end position="144"/>
    </location>
</feature>
<evidence type="ECO:0000256" key="2">
    <source>
        <dbReference type="ARBA" id="ARBA00022606"/>
    </source>
</evidence>
<feature type="transmembrane region" description="Helical" evidence="9">
    <location>
        <begin position="59"/>
        <end position="76"/>
    </location>
</feature>
<reference evidence="10" key="1">
    <citation type="submission" date="2020-05" db="UniProtKB">
        <authorList>
            <consortium name="EnsemblMetazoa"/>
        </authorList>
    </citation>
    <scope>IDENTIFICATION</scope>
    <source>
        <strain evidence="10">Jacobina</strain>
    </source>
</reference>
<accession>A0A1B0EV80</accession>
<feature type="transmembrane region" description="Helical" evidence="9">
    <location>
        <begin position="299"/>
        <end position="321"/>
    </location>
</feature>
<dbReference type="EnsemblMetazoa" id="LLOJ010520-RA">
    <property type="protein sequence ID" value="LLOJ010520-PA"/>
    <property type="gene ID" value="LLOJ010520"/>
</dbReference>
<evidence type="ECO:0000313" key="11">
    <source>
        <dbReference type="Proteomes" id="UP000092461"/>
    </source>
</evidence>
<dbReference type="VEuPathDB" id="VectorBase:LLONM1_007776"/>
<dbReference type="PANTHER" id="PTHR21137:SF40">
    <property type="entry name" value="ODORANT RECEPTOR 56A"/>
    <property type="match status" value="1"/>
</dbReference>
<dbReference type="EMBL" id="AJWK01005908">
    <property type="status" value="NOT_ANNOTATED_CDS"/>
    <property type="molecule type" value="Genomic_DNA"/>
</dbReference>
<dbReference type="Proteomes" id="UP000092461">
    <property type="component" value="Unassembled WGS sequence"/>
</dbReference>
<dbReference type="PANTHER" id="PTHR21137">
    <property type="entry name" value="ODORANT RECEPTOR"/>
    <property type="match status" value="1"/>
</dbReference>
<organism evidence="10 11">
    <name type="scientific">Lutzomyia longipalpis</name>
    <name type="common">Sand fly</name>
    <dbReference type="NCBI Taxonomy" id="7200"/>
    <lineage>
        <taxon>Eukaryota</taxon>
        <taxon>Metazoa</taxon>
        <taxon>Ecdysozoa</taxon>
        <taxon>Arthropoda</taxon>
        <taxon>Hexapoda</taxon>
        <taxon>Insecta</taxon>
        <taxon>Pterygota</taxon>
        <taxon>Neoptera</taxon>
        <taxon>Endopterygota</taxon>
        <taxon>Diptera</taxon>
        <taxon>Nematocera</taxon>
        <taxon>Psychodoidea</taxon>
        <taxon>Psychodidae</taxon>
        <taxon>Lutzomyia</taxon>
        <taxon>Lutzomyia</taxon>
    </lineage>
</organism>
<evidence type="ECO:0000256" key="8">
    <source>
        <dbReference type="ARBA" id="ARBA00023224"/>
    </source>
</evidence>
<feature type="transmembrane region" description="Helical" evidence="9">
    <location>
        <begin position="271"/>
        <end position="293"/>
    </location>
</feature>
<name>A0A1B0EV80_LUTLO</name>
<sequence>MHLLGMRIFGLFIFDGQTAPFLHWFRGIFFSVTFTIFNITQHIDLVSLWGNLDEMTTNAATTLLFTTTVFRLVNFFRNRKTYTTLVAELDDFLRQLMETKVVEEMKIIKRNLKYTKELTIAFWTIALTTGNLMCVQSFILSFIYEPHIVYDPLTNTSQTSFPPVILRSWFPFEDQWEHFYKVYFIQFYSMWVGMIIVPCWHAFIVALMIFAILRLQILNHQLQHIENYICIDAKRSNVEQPKEPKNLINFLTDSLVEQIKIRNYVKQLEKLIAGSIFLDFVVFSVLLCALLFQGSRTKFGVQIIIIICYITTMTVILWMYYWHANDISRHSETLALSLYNSCWYEHDITYQKAVLQIMLCSGREIRMQTGFVIMNLQSFLKILQASYSYFTLLTQVAT</sequence>
<dbReference type="Pfam" id="PF02949">
    <property type="entry name" value="7tm_6"/>
    <property type="match status" value="1"/>
</dbReference>
<dbReference type="GO" id="GO:0004984">
    <property type="term" value="F:olfactory receptor activity"/>
    <property type="evidence" value="ECO:0007669"/>
    <property type="project" value="InterPro"/>
</dbReference>
<evidence type="ECO:0000256" key="7">
    <source>
        <dbReference type="ARBA" id="ARBA00023170"/>
    </source>
</evidence>
<keyword evidence="8 9" id="KW-0807">Transducer</keyword>
<evidence type="ECO:0000256" key="9">
    <source>
        <dbReference type="RuleBase" id="RU351113"/>
    </source>
</evidence>
<dbReference type="GO" id="GO:0007165">
    <property type="term" value="P:signal transduction"/>
    <property type="evidence" value="ECO:0007669"/>
    <property type="project" value="UniProtKB-KW"/>
</dbReference>
<dbReference type="AlphaFoldDB" id="A0A1B0EV80"/>
<feature type="transmembrane region" description="Helical" evidence="9">
    <location>
        <begin position="188"/>
        <end position="213"/>
    </location>
</feature>
<feature type="transmembrane region" description="Helical" evidence="9">
    <location>
        <begin position="21"/>
        <end position="39"/>
    </location>
</feature>
<evidence type="ECO:0000256" key="1">
    <source>
        <dbReference type="ARBA" id="ARBA00004141"/>
    </source>
</evidence>
<keyword evidence="5 9" id="KW-1133">Transmembrane helix</keyword>
<evidence type="ECO:0000256" key="4">
    <source>
        <dbReference type="ARBA" id="ARBA00022725"/>
    </source>
</evidence>
<dbReference type="GO" id="GO:0005549">
    <property type="term" value="F:odorant binding"/>
    <property type="evidence" value="ECO:0007669"/>
    <property type="project" value="InterPro"/>
</dbReference>
<evidence type="ECO:0000313" key="10">
    <source>
        <dbReference type="EnsemblMetazoa" id="LLOJ010520-PA"/>
    </source>
</evidence>
<keyword evidence="7 9" id="KW-0675">Receptor</keyword>
<dbReference type="VEuPathDB" id="VectorBase:LLOJ010520"/>
<keyword evidence="11" id="KW-1185">Reference proteome</keyword>
<evidence type="ECO:0000256" key="6">
    <source>
        <dbReference type="ARBA" id="ARBA00023136"/>
    </source>
</evidence>
<keyword evidence="4 9" id="KW-0552">Olfaction</keyword>
<keyword evidence="6 9" id="KW-0472">Membrane</keyword>
<comment type="caution">
    <text evidence="9">Lacks conserved residue(s) required for the propagation of feature annotation.</text>
</comment>
<protein>
    <recommendedName>
        <fullName evidence="9">Odorant receptor</fullName>
    </recommendedName>
</protein>
<evidence type="ECO:0000256" key="3">
    <source>
        <dbReference type="ARBA" id="ARBA00022692"/>
    </source>
</evidence>
<comment type="subcellular location">
    <subcellularLocation>
        <location evidence="9">Cell membrane</location>
        <topology evidence="9">Multi-pass membrane protein</topology>
    </subcellularLocation>
    <subcellularLocation>
        <location evidence="1">Membrane</location>
        <topology evidence="1">Multi-pass membrane protein</topology>
    </subcellularLocation>
</comment>
<comment type="similarity">
    <text evidence="9">Belongs to the insect chemoreceptor superfamily. Heteromeric odorant receptor channel (TC 1.A.69) family.</text>
</comment>